<evidence type="ECO:0000259" key="3">
    <source>
        <dbReference type="Pfam" id="PF02771"/>
    </source>
</evidence>
<dbReference type="PIRSF" id="PIRSF016578">
    <property type="entry name" value="HsaA"/>
    <property type="match status" value="1"/>
</dbReference>
<dbReference type="Proteomes" id="UP000235786">
    <property type="component" value="Unassembled WGS sequence"/>
</dbReference>
<dbReference type="FunFam" id="1.10.540.10:FF:000025">
    <property type="entry name" value="Related to Dibenzothiophene desulfurization enzyme C"/>
    <property type="match status" value="1"/>
</dbReference>
<dbReference type="STRING" id="1149755.A0A2J6RGM9"/>
<dbReference type="SUPFAM" id="SSF56645">
    <property type="entry name" value="Acyl-CoA dehydrogenase NM domain-like"/>
    <property type="match status" value="1"/>
</dbReference>
<keyword evidence="2" id="KW-0560">Oxidoreductase</keyword>
<dbReference type="AlphaFoldDB" id="A0A2J6RGM9"/>
<dbReference type="InterPro" id="IPR036250">
    <property type="entry name" value="AcylCo_DH-like_C"/>
</dbReference>
<keyword evidence="1" id="KW-0285">Flavoprotein</keyword>
<gene>
    <name evidence="5" type="ORF">L207DRAFT_432937</name>
</gene>
<evidence type="ECO:0000259" key="4">
    <source>
        <dbReference type="Pfam" id="PF08028"/>
    </source>
</evidence>
<dbReference type="Pfam" id="PF02771">
    <property type="entry name" value="Acyl-CoA_dh_N"/>
    <property type="match status" value="1"/>
</dbReference>
<proteinExistence type="predicted"/>
<feature type="domain" description="Acyl-CoA dehydrogenase/oxidase N-terminal" evidence="3">
    <location>
        <begin position="62"/>
        <end position="149"/>
    </location>
</feature>
<dbReference type="GO" id="GO:0006552">
    <property type="term" value="P:L-leucine catabolic process"/>
    <property type="evidence" value="ECO:0007669"/>
    <property type="project" value="TreeGrafter"/>
</dbReference>
<dbReference type="PANTHER" id="PTHR43884:SF12">
    <property type="entry name" value="ISOVALERYL-COA DEHYDROGENASE, MITOCHONDRIAL-RELATED"/>
    <property type="match status" value="1"/>
</dbReference>
<evidence type="ECO:0000256" key="2">
    <source>
        <dbReference type="ARBA" id="ARBA00023002"/>
    </source>
</evidence>
<dbReference type="PANTHER" id="PTHR43884">
    <property type="entry name" value="ACYL-COA DEHYDROGENASE"/>
    <property type="match status" value="1"/>
</dbReference>
<evidence type="ECO:0000256" key="1">
    <source>
        <dbReference type="ARBA" id="ARBA00022630"/>
    </source>
</evidence>
<name>A0A2J6RGM9_HYAVF</name>
<evidence type="ECO:0000313" key="6">
    <source>
        <dbReference type="Proteomes" id="UP000235786"/>
    </source>
</evidence>
<dbReference type="InterPro" id="IPR009100">
    <property type="entry name" value="AcylCoA_DH/oxidase_NM_dom_sf"/>
</dbReference>
<feature type="domain" description="Acyl-CoA dehydrogenase C-terminal" evidence="4">
    <location>
        <begin position="276"/>
        <end position="417"/>
    </location>
</feature>
<dbReference type="InterPro" id="IPR037069">
    <property type="entry name" value="AcylCoA_DH/ox_N_sf"/>
</dbReference>
<dbReference type="InterPro" id="IPR013786">
    <property type="entry name" value="AcylCoA_DH/ox_N"/>
</dbReference>
<dbReference type="Gene3D" id="1.10.540.10">
    <property type="entry name" value="Acyl-CoA dehydrogenase/oxidase, N-terminal domain"/>
    <property type="match status" value="1"/>
</dbReference>
<reference evidence="5 6" key="1">
    <citation type="submission" date="2016-04" db="EMBL/GenBank/DDBJ databases">
        <title>A degradative enzymes factory behind the ericoid mycorrhizal symbiosis.</title>
        <authorList>
            <consortium name="DOE Joint Genome Institute"/>
            <person name="Martino E."/>
            <person name="Morin E."/>
            <person name="Grelet G."/>
            <person name="Kuo A."/>
            <person name="Kohler A."/>
            <person name="Daghino S."/>
            <person name="Barry K."/>
            <person name="Choi C."/>
            <person name="Cichocki N."/>
            <person name="Clum A."/>
            <person name="Copeland A."/>
            <person name="Hainaut M."/>
            <person name="Haridas S."/>
            <person name="Labutti K."/>
            <person name="Lindquist E."/>
            <person name="Lipzen A."/>
            <person name="Khouja H.-R."/>
            <person name="Murat C."/>
            <person name="Ohm R."/>
            <person name="Olson A."/>
            <person name="Spatafora J."/>
            <person name="Veneault-Fourrey C."/>
            <person name="Henrissat B."/>
            <person name="Grigoriev I."/>
            <person name="Martin F."/>
            <person name="Perotto S."/>
        </authorList>
    </citation>
    <scope>NUCLEOTIDE SEQUENCE [LARGE SCALE GENOMIC DNA]</scope>
    <source>
        <strain evidence="5 6">F</strain>
    </source>
</reference>
<dbReference type="OrthoDB" id="5356974at2759"/>
<dbReference type="Gene3D" id="2.40.110.10">
    <property type="entry name" value="Butyryl-CoA Dehydrogenase, subunit A, domain 2"/>
    <property type="match status" value="1"/>
</dbReference>
<dbReference type="InterPro" id="IPR046373">
    <property type="entry name" value="Acyl-CoA_Oxase/DH_mid-dom_sf"/>
</dbReference>
<dbReference type="Gene3D" id="1.20.140.10">
    <property type="entry name" value="Butyryl-CoA Dehydrogenase, subunit A, domain 3"/>
    <property type="match status" value="1"/>
</dbReference>
<evidence type="ECO:0000313" key="5">
    <source>
        <dbReference type="EMBL" id="PMD37667.1"/>
    </source>
</evidence>
<protein>
    <submittedName>
        <fullName evidence="5">Thermophilic desulfurizing enzyme family protein</fullName>
    </submittedName>
</protein>
<dbReference type="InterPro" id="IPR013107">
    <property type="entry name" value="Acyl-CoA_DH_C"/>
</dbReference>
<dbReference type="FunFam" id="2.40.110.10:FF:000020">
    <property type="entry name" value="Putative acyl-CoA dehydrogenase YdbM"/>
    <property type="match status" value="1"/>
</dbReference>
<dbReference type="GO" id="GO:0008470">
    <property type="term" value="F:3-methylbutanoyl-CoA dehydrogenase activity"/>
    <property type="evidence" value="ECO:0007669"/>
    <property type="project" value="TreeGrafter"/>
</dbReference>
<dbReference type="Pfam" id="PF08028">
    <property type="entry name" value="Acyl-CoA_dh_2"/>
    <property type="match status" value="1"/>
</dbReference>
<dbReference type="EMBL" id="KZ613949">
    <property type="protein sequence ID" value="PMD37667.1"/>
    <property type="molecule type" value="Genomic_DNA"/>
</dbReference>
<keyword evidence="6" id="KW-1185">Reference proteome</keyword>
<dbReference type="SUPFAM" id="SSF47203">
    <property type="entry name" value="Acyl-CoA dehydrogenase C-terminal domain-like"/>
    <property type="match status" value="1"/>
</dbReference>
<dbReference type="GO" id="GO:0050660">
    <property type="term" value="F:flavin adenine dinucleotide binding"/>
    <property type="evidence" value="ECO:0007669"/>
    <property type="project" value="InterPro"/>
</dbReference>
<organism evidence="5 6">
    <name type="scientific">Hyaloscypha variabilis (strain UAMH 11265 / GT02V1 / F)</name>
    <name type="common">Meliniomyces variabilis</name>
    <dbReference type="NCBI Taxonomy" id="1149755"/>
    <lineage>
        <taxon>Eukaryota</taxon>
        <taxon>Fungi</taxon>
        <taxon>Dikarya</taxon>
        <taxon>Ascomycota</taxon>
        <taxon>Pezizomycotina</taxon>
        <taxon>Leotiomycetes</taxon>
        <taxon>Helotiales</taxon>
        <taxon>Hyaloscyphaceae</taxon>
        <taxon>Hyaloscypha</taxon>
        <taxon>Hyaloscypha variabilis</taxon>
    </lineage>
</organism>
<dbReference type="FunFam" id="1.20.140.10:FF:000032">
    <property type="entry name" value="Thermophilic desulfurizing enzyme family protein"/>
    <property type="match status" value="1"/>
</dbReference>
<accession>A0A2J6RGM9</accession>
<sequence length="443" mass="48590">MASNGYHASLNAQVATSGYPTVPATDPSVHEHLKEKWTDLPTNETEWLKKAVDVAAILSVDVVQRDRENKSPKAEIALLKHSGLTKVLGPKKYGGGEQSWAVAYKLIREVAKVDGSIGMLLGYHLLWTTTANVVGTPEQADRWQEKIITNNYFVGGAVNPRNSDLKITSDGEEIVFNGSKFFNTGGVVSDVTVLEGVLDGTQDHIFTIVETCQPGIEFLHDWDNVGLRLTESGGVKFSNVRSSWKDAFGWDASSKKPLPEILTIPFASLLLPTIQLVFSNFYLGIALGGLEYASKYTAKSTRAWPFGGDNKDKASEEFYILATYGNFHAHLRAATALTDRAGDRLSAVYAAHSADRSSLTARARGELAEEVASAKVVTTDTGLRVTSGIFEATGATSTKSKFGVDRFWRDIRTHTLHDPVAYKNRELGRFQLLDEIPEPTWYT</sequence>